<reference evidence="3 4" key="1">
    <citation type="journal article" date="2019" name="Int. J. Syst. Evol. Microbiol.">
        <title>The Global Catalogue of Microorganisms (GCM) 10K type strain sequencing project: providing services to taxonomists for standard genome sequencing and annotation.</title>
        <authorList>
            <consortium name="The Broad Institute Genomics Platform"/>
            <consortium name="The Broad Institute Genome Sequencing Center for Infectious Disease"/>
            <person name="Wu L."/>
            <person name="Ma J."/>
        </authorList>
    </citation>
    <scope>NUCLEOTIDE SEQUENCE [LARGE SCALE GENOMIC DNA]</scope>
    <source>
        <strain evidence="3 4">CGMCC 1.10593</strain>
    </source>
</reference>
<dbReference type="PANTHER" id="PTHR11067">
    <property type="entry name" value="INOSINE TRIPHOSPHATE PYROPHOSPHATASE/HAM1 PROTEIN"/>
    <property type="match status" value="1"/>
</dbReference>
<dbReference type="Gene3D" id="3.90.950.10">
    <property type="match status" value="1"/>
</dbReference>
<evidence type="ECO:0000313" key="4">
    <source>
        <dbReference type="Proteomes" id="UP001597052"/>
    </source>
</evidence>
<dbReference type="EMBL" id="JBHUDM010000002">
    <property type="protein sequence ID" value="MFD1642383.1"/>
    <property type="molecule type" value="Genomic_DNA"/>
</dbReference>
<sequence>MLHYVTTNPGKLGEAREYLGDETITDYEYDYTEIQSESLETIAAEGAREAYREVGEPVVVDDSGLFIESFDGFPGPYSSYVEDKLSIETVWDLAQIVDDRAASFRCVMAYCDGEPFAASPDPVDREDRAAAAAEDSAAAASGAESDSEADESLPVKLFVGSVRGTIVEPRGTGGFGYDPIFEHDGTTFAELSSEEKNALSHRGRALAKFADWYAQR</sequence>
<dbReference type="PANTHER" id="PTHR11067:SF9">
    <property type="entry name" value="INOSINE TRIPHOSPHATE PYROPHOSPHATASE"/>
    <property type="match status" value="1"/>
</dbReference>
<gene>
    <name evidence="3" type="ORF">ACFSBW_10915</name>
</gene>
<dbReference type="AlphaFoldDB" id="A0ABD6DBB5"/>
<evidence type="ECO:0000256" key="2">
    <source>
        <dbReference type="ARBA" id="ARBA00022801"/>
    </source>
</evidence>
<dbReference type="EC" id="3.6.1.-" evidence="3"/>
<dbReference type="Proteomes" id="UP001597052">
    <property type="component" value="Unassembled WGS sequence"/>
</dbReference>
<comment type="similarity">
    <text evidence="1">Belongs to the HAM1 NTPase family.</text>
</comment>
<comment type="caution">
    <text evidence="3">The sequence shown here is derived from an EMBL/GenBank/DDBJ whole genome shotgun (WGS) entry which is preliminary data.</text>
</comment>
<dbReference type="SUPFAM" id="SSF52972">
    <property type="entry name" value="ITPase-like"/>
    <property type="match status" value="1"/>
</dbReference>
<evidence type="ECO:0000313" key="3">
    <source>
        <dbReference type="EMBL" id="MFD1642383.1"/>
    </source>
</evidence>
<proteinExistence type="inferred from homology"/>
<keyword evidence="2 3" id="KW-0378">Hydrolase</keyword>
<keyword evidence="4" id="KW-1185">Reference proteome</keyword>
<evidence type="ECO:0000256" key="1">
    <source>
        <dbReference type="ARBA" id="ARBA00008023"/>
    </source>
</evidence>
<dbReference type="Pfam" id="PF01725">
    <property type="entry name" value="Ham1p_like"/>
    <property type="match status" value="2"/>
</dbReference>
<name>A0ABD6DBB5_9EURY</name>
<dbReference type="CDD" id="cd00515">
    <property type="entry name" value="HAM1"/>
    <property type="match status" value="1"/>
</dbReference>
<organism evidence="3 4">
    <name type="scientific">Halohasta litorea</name>
    <dbReference type="NCBI Taxonomy" id="869891"/>
    <lineage>
        <taxon>Archaea</taxon>
        <taxon>Methanobacteriati</taxon>
        <taxon>Methanobacteriota</taxon>
        <taxon>Stenosarchaea group</taxon>
        <taxon>Halobacteria</taxon>
        <taxon>Halobacteriales</taxon>
        <taxon>Haloferacaceae</taxon>
        <taxon>Halohasta</taxon>
    </lineage>
</organism>
<dbReference type="RefSeq" id="WP_256395247.1">
    <property type="nucleotide sequence ID" value="NZ_JANHDJ010000002.1"/>
</dbReference>
<dbReference type="InterPro" id="IPR002637">
    <property type="entry name" value="RdgB/HAM1"/>
</dbReference>
<dbReference type="GO" id="GO:0016787">
    <property type="term" value="F:hydrolase activity"/>
    <property type="evidence" value="ECO:0007669"/>
    <property type="project" value="UniProtKB-KW"/>
</dbReference>
<accession>A0ABD6DBB5</accession>
<dbReference type="InterPro" id="IPR029001">
    <property type="entry name" value="ITPase-like_fam"/>
</dbReference>
<protein>
    <submittedName>
        <fullName evidence="3">Non-canonical purine NTP pyrophosphatase</fullName>
        <ecNumber evidence="3">3.6.1.-</ecNumber>
    </submittedName>
</protein>